<accession>A0A9W6CNK7</accession>
<dbReference type="Gene3D" id="3.40.50.1110">
    <property type="entry name" value="SGNH hydrolase"/>
    <property type="match status" value="1"/>
</dbReference>
<dbReference type="SUPFAM" id="SSF52266">
    <property type="entry name" value="SGNH hydrolase"/>
    <property type="match status" value="1"/>
</dbReference>
<dbReference type="EMBL" id="JAVDPY010000001">
    <property type="protein sequence ID" value="MDR6331910.1"/>
    <property type="molecule type" value="Genomic_DNA"/>
</dbReference>
<proteinExistence type="predicted"/>
<name>A0A9W6CNK7_XANFL</name>
<dbReference type="InterPro" id="IPR036514">
    <property type="entry name" value="SGNH_hydro_sf"/>
</dbReference>
<evidence type="ECO:0000313" key="1">
    <source>
        <dbReference type="EMBL" id="GLI25678.1"/>
    </source>
</evidence>
<dbReference type="GeneID" id="95766125"/>
<evidence type="ECO:0000313" key="3">
    <source>
        <dbReference type="Proteomes" id="UP001144397"/>
    </source>
</evidence>
<keyword evidence="4" id="KW-1185">Reference proteome</keyword>
<gene>
    <name evidence="2" type="ORF">GGQ86_000357</name>
    <name evidence="1" type="ORF">XFLAVUS301_53520</name>
</gene>
<dbReference type="Proteomes" id="UP001144397">
    <property type="component" value="Unassembled WGS sequence"/>
</dbReference>
<evidence type="ECO:0000313" key="4">
    <source>
        <dbReference type="Proteomes" id="UP001245370"/>
    </source>
</evidence>
<dbReference type="AlphaFoldDB" id="A0A9W6CNK7"/>
<evidence type="ECO:0000313" key="2">
    <source>
        <dbReference type="EMBL" id="MDR6331910.1"/>
    </source>
</evidence>
<dbReference type="Proteomes" id="UP001245370">
    <property type="component" value="Unassembled WGS sequence"/>
</dbReference>
<comment type="caution">
    <text evidence="1">The sequence shown here is derived from an EMBL/GenBank/DDBJ whole genome shotgun (WGS) entry which is preliminary data.</text>
</comment>
<protein>
    <submittedName>
        <fullName evidence="1">Uncharacterized protein</fullName>
    </submittedName>
</protein>
<dbReference type="RefSeq" id="WP_281810165.1">
    <property type="nucleotide sequence ID" value="NZ_BSDO01000024.1"/>
</dbReference>
<organism evidence="1 3">
    <name type="scientific">Xanthobacter flavus</name>
    <dbReference type="NCBI Taxonomy" id="281"/>
    <lineage>
        <taxon>Bacteria</taxon>
        <taxon>Pseudomonadati</taxon>
        <taxon>Pseudomonadota</taxon>
        <taxon>Alphaproteobacteria</taxon>
        <taxon>Hyphomicrobiales</taxon>
        <taxon>Xanthobacteraceae</taxon>
        <taxon>Xanthobacter</taxon>
    </lineage>
</organism>
<sequence>MVELDSTRFALREKLRRHANLAGNTLPGVMASPLTPTFGANVSGNPASTYNSVRQIATGVRTAADTSGAPILISGGALVTASGGVGVSVRNSWTGASFRADLLTADFLFMAGADGKFELHIPSNGQAVDLLVDGVYAWARGSKTATTGGNSHTMLVDLGAARDYPYTIRVETTGGSFYGVGARPENAILPVPTHDRLRIYTEGDSWAGPGTAATWAGMAWPTNLAHLLSPAPIHEQFGIGGTGDIATNGNFNFGQRHPYDVFLRPAPDIYVRPASTNDGSANAAALQAAVTADIVATRAVAGWSKVPIVIPGIQQYAGGGSYPTAQNAAVLAAVTALRAAGDTNVFFVDPSTWITGTGKTTSLTADGIGDWFWNGSNNHPTNRGHAYWASRLAQAIKTQVYPII</sequence>
<reference evidence="1" key="1">
    <citation type="submission" date="2022-12" db="EMBL/GenBank/DDBJ databases">
        <title>Reference genome sequencing for broad-spectrum identification of bacterial and archaeal isolates by mass spectrometry.</title>
        <authorList>
            <person name="Sekiguchi Y."/>
            <person name="Tourlousse D.M."/>
        </authorList>
    </citation>
    <scope>NUCLEOTIDE SEQUENCE</scope>
    <source>
        <strain evidence="1">301</strain>
    </source>
</reference>
<dbReference type="GO" id="GO:0016788">
    <property type="term" value="F:hydrolase activity, acting on ester bonds"/>
    <property type="evidence" value="ECO:0007669"/>
    <property type="project" value="UniProtKB-ARBA"/>
</dbReference>
<reference evidence="2 4" key="2">
    <citation type="submission" date="2023-07" db="EMBL/GenBank/DDBJ databases">
        <title>Genomic Encyclopedia of Type Strains, Phase IV (KMG-IV): sequencing the most valuable type-strain genomes for metagenomic binning, comparative biology and taxonomic classification.</title>
        <authorList>
            <person name="Goeker M."/>
        </authorList>
    </citation>
    <scope>NUCLEOTIDE SEQUENCE [LARGE SCALE GENOMIC DNA]</scope>
    <source>
        <strain evidence="2 4">DSM 338</strain>
    </source>
</reference>
<dbReference type="EMBL" id="BSDO01000024">
    <property type="protein sequence ID" value="GLI25678.1"/>
    <property type="molecule type" value="Genomic_DNA"/>
</dbReference>